<accession>A0A0K2TNL7</accession>
<sequence>DILMDDILSTMLEAVFTSLENLLLSLSGIWILNHNSDPLQKTKKHDFFWNTLSACCFCNLHN</sequence>
<proteinExistence type="predicted"/>
<feature type="non-terminal residue" evidence="1">
    <location>
        <position position="1"/>
    </location>
</feature>
<protein>
    <submittedName>
        <fullName evidence="1">Uncharacterized protein</fullName>
    </submittedName>
</protein>
<reference evidence="1" key="1">
    <citation type="submission" date="2014-05" db="EMBL/GenBank/DDBJ databases">
        <authorList>
            <person name="Chronopoulou M."/>
        </authorList>
    </citation>
    <scope>NUCLEOTIDE SEQUENCE</scope>
    <source>
        <tissue evidence="1">Whole organism</tissue>
    </source>
</reference>
<organism evidence="1">
    <name type="scientific">Lepeophtheirus salmonis</name>
    <name type="common">Salmon louse</name>
    <name type="synonym">Caligus salmonis</name>
    <dbReference type="NCBI Taxonomy" id="72036"/>
    <lineage>
        <taxon>Eukaryota</taxon>
        <taxon>Metazoa</taxon>
        <taxon>Ecdysozoa</taxon>
        <taxon>Arthropoda</taxon>
        <taxon>Crustacea</taxon>
        <taxon>Multicrustacea</taxon>
        <taxon>Hexanauplia</taxon>
        <taxon>Copepoda</taxon>
        <taxon>Siphonostomatoida</taxon>
        <taxon>Caligidae</taxon>
        <taxon>Lepeophtheirus</taxon>
    </lineage>
</organism>
<evidence type="ECO:0000313" key="1">
    <source>
        <dbReference type="EMBL" id="CDW27016.1"/>
    </source>
</evidence>
<name>A0A0K2TNL7_LEPSM</name>
<dbReference type="EMBL" id="HACA01009655">
    <property type="protein sequence ID" value="CDW27016.1"/>
    <property type="molecule type" value="Transcribed_RNA"/>
</dbReference>
<dbReference type="AlphaFoldDB" id="A0A0K2TNL7"/>